<evidence type="ECO:0000256" key="1">
    <source>
        <dbReference type="SAM" id="Phobius"/>
    </source>
</evidence>
<reference evidence="2" key="1">
    <citation type="submission" date="2024-06" db="EMBL/GenBank/DDBJ databases">
        <authorList>
            <person name="Mutai I.J."/>
            <person name="Gurusinghe A."/>
            <person name="Wang B."/>
            <person name="Clark M."/>
            <person name="Bhandare S.G."/>
        </authorList>
    </citation>
    <scope>NUCLEOTIDE SEQUENCE</scope>
</reference>
<protein>
    <submittedName>
        <fullName evidence="2">Uncharacterized protein</fullName>
    </submittedName>
</protein>
<evidence type="ECO:0000313" key="2">
    <source>
        <dbReference type="EMBL" id="XDJ01771.1"/>
    </source>
</evidence>
<organism evidence="2">
    <name type="scientific">Campylobacter phage vB_CJ12660_3PH123</name>
    <dbReference type="NCBI Taxonomy" id="3236702"/>
    <lineage>
        <taxon>Viruses</taxon>
    </lineage>
</organism>
<dbReference type="EMBL" id="PP935708">
    <property type="protein sequence ID" value="XDJ01771.1"/>
    <property type="molecule type" value="Genomic_DNA"/>
</dbReference>
<accession>A0AB39C5J0</accession>
<keyword evidence="1" id="KW-1133">Transmembrane helix</keyword>
<feature type="transmembrane region" description="Helical" evidence="1">
    <location>
        <begin position="12"/>
        <end position="28"/>
    </location>
</feature>
<name>A0AB39C5J0_9VIRU</name>
<sequence>MGQLLQINYLRIYLFVLFPILKNSVVPFKH</sequence>
<keyword evidence="1" id="KW-0472">Membrane</keyword>
<proteinExistence type="predicted"/>
<keyword evidence="1" id="KW-0812">Transmembrane</keyword>